<dbReference type="InterPro" id="IPR010760">
    <property type="entry name" value="DNA-repair_Swi5"/>
</dbReference>
<dbReference type="GO" id="GO:0034974">
    <property type="term" value="C:Swi5-Swi2 complex"/>
    <property type="evidence" value="ECO:0007669"/>
    <property type="project" value="TreeGrafter"/>
</dbReference>
<dbReference type="STRING" id="383855.M3ACU0"/>
<dbReference type="GO" id="GO:0032798">
    <property type="term" value="C:Swi5-Sfr1 complex"/>
    <property type="evidence" value="ECO:0007669"/>
    <property type="project" value="TreeGrafter"/>
</dbReference>
<dbReference type="Gene3D" id="1.20.5.170">
    <property type="match status" value="1"/>
</dbReference>
<dbReference type="GO" id="GO:0000709">
    <property type="term" value="P:meiotic joint molecule formation"/>
    <property type="evidence" value="ECO:0007669"/>
    <property type="project" value="TreeGrafter"/>
</dbReference>
<name>M3ACU0_PSEFD</name>
<organism evidence="4 5">
    <name type="scientific">Pseudocercospora fijiensis (strain CIRAD86)</name>
    <name type="common">Black leaf streak disease fungus</name>
    <name type="synonym">Mycosphaerella fijiensis</name>
    <dbReference type="NCBI Taxonomy" id="383855"/>
    <lineage>
        <taxon>Eukaryota</taxon>
        <taxon>Fungi</taxon>
        <taxon>Dikarya</taxon>
        <taxon>Ascomycota</taxon>
        <taxon>Pezizomycotina</taxon>
        <taxon>Dothideomycetes</taxon>
        <taxon>Dothideomycetidae</taxon>
        <taxon>Mycosphaerellales</taxon>
        <taxon>Mycosphaerellaceae</taxon>
        <taxon>Pseudocercospora</taxon>
    </lineage>
</organism>
<dbReference type="Pfam" id="PF07061">
    <property type="entry name" value="Swi5"/>
    <property type="match status" value="1"/>
</dbReference>
<protein>
    <recommendedName>
        <fullName evidence="6">DNA repair protein</fullName>
    </recommendedName>
</protein>
<dbReference type="EMBL" id="KB446559">
    <property type="protein sequence ID" value="EME82366.1"/>
    <property type="molecule type" value="Genomic_DNA"/>
</dbReference>
<dbReference type="OrthoDB" id="255837at2759"/>
<evidence type="ECO:0000256" key="3">
    <source>
        <dbReference type="ARBA" id="ARBA00023204"/>
    </source>
</evidence>
<keyword evidence="2" id="KW-0227">DNA damage</keyword>
<evidence type="ECO:0000313" key="4">
    <source>
        <dbReference type="EMBL" id="EME82366.1"/>
    </source>
</evidence>
<dbReference type="HOGENOM" id="CLU_106110_5_1_1"/>
<accession>M3ACU0</accession>
<evidence type="ECO:0000256" key="2">
    <source>
        <dbReference type="ARBA" id="ARBA00022763"/>
    </source>
</evidence>
<feature type="non-terminal residue" evidence="4">
    <location>
        <position position="1"/>
    </location>
</feature>
<dbReference type="VEuPathDB" id="FungiDB:MYCFIDRAFT_40568"/>
<reference evidence="4 5" key="1">
    <citation type="journal article" date="2012" name="PLoS Pathog.">
        <title>Diverse lifestyles and strategies of plant pathogenesis encoded in the genomes of eighteen Dothideomycetes fungi.</title>
        <authorList>
            <person name="Ohm R.A."/>
            <person name="Feau N."/>
            <person name="Henrissat B."/>
            <person name="Schoch C.L."/>
            <person name="Horwitz B.A."/>
            <person name="Barry K.W."/>
            <person name="Condon B.J."/>
            <person name="Copeland A.C."/>
            <person name="Dhillon B."/>
            <person name="Glaser F."/>
            <person name="Hesse C.N."/>
            <person name="Kosti I."/>
            <person name="LaButti K."/>
            <person name="Lindquist E.A."/>
            <person name="Lucas S."/>
            <person name="Salamov A.A."/>
            <person name="Bradshaw R.E."/>
            <person name="Ciuffetti L."/>
            <person name="Hamelin R.C."/>
            <person name="Kema G.H.J."/>
            <person name="Lawrence C."/>
            <person name="Scott J.A."/>
            <person name="Spatafora J.W."/>
            <person name="Turgeon B.G."/>
            <person name="de Wit P.J.G.M."/>
            <person name="Zhong S."/>
            <person name="Goodwin S.B."/>
            <person name="Grigoriev I.V."/>
        </authorList>
    </citation>
    <scope>NUCLEOTIDE SEQUENCE [LARGE SCALE GENOMIC DNA]</scope>
    <source>
        <strain evidence="4 5">CIRAD86</strain>
    </source>
</reference>
<gene>
    <name evidence="4" type="ORF">MYCFIDRAFT_40568</name>
</gene>
<sequence length="50" mass="5501">AKGRIQEHISLLHSYNEIKDIGMGLLGMLAEGRGVRVKDLMGEFGMGEKD</sequence>
<dbReference type="RefSeq" id="XP_007927004.1">
    <property type="nucleotide sequence ID" value="XM_007928813.1"/>
</dbReference>
<dbReference type="Proteomes" id="UP000016932">
    <property type="component" value="Unassembled WGS sequence"/>
</dbReference>
<comment type="similarity">
    <text evidence="1">Belongs to the SWI5/SAE3 family.</text>
</comment>
<dbReference type="GeneID" id="19339352"/>
<evidence type="ECO:0008006" key="6">
    <source>
        <dbReference type="Google" id="ProtNLM"/>
    </source>
</evidence>
<keyword evidence="3" id="KW-0234">DNA repair</keyword>
<evidence type="ECO:0000256" key="1">
    <source>
        <dbReference type="ARBA" id="ARBA00008060"/>
    </source>
</evidence>
<keyword evidence="5" id="KW-1185">Reference proteome</keyword>
<evidence type="ECO:0000313" key="5">
    <source>
        <dbReference type="Proteomes" id="UP000016932"/>
    </source>
</evidence>
<dbReference type="eggNOG" id="ENOG502SBQH">
    <property type="taxonomic scope" value="Eukaryota"/>
</dbReference>
<proteinExistence type="inferred from homology"/>
<dbReference type="AlphaFoldDB" id="M3ACU0"/>
<dbReference type="GO" id="GO:0010772">
    <property type="term" value="P:meiotic DNA recombinase assembly involved in reciprocal meiotic recombination"/>
    <property type="evidence" value="ECO:0007669"/>
    <property type="project" value="TreeGrafter"/>
</dbReference>
<dbReference type="PANTHER" id="PTHR28529">
    <property type="entry name" value="DNA REPAIR PROTEIN SWI5 HOMOLOG"/>
    <property type="match status" value="1"/>
</dbReference>
<dbReference type="PANTHER" id="PTHR28529:SF2">
    <property type="entry name" value="DNA REPAIR PROTEIN SWI5 HOMOLOG"/>
    <property type="match status" value="1"/>
</dbReference>
<dbReference type="KEGG" id="pfj:MYCFIDRAFT_40568"/>